<evidence type="ECO:0000313" key="1">
    <source>
        <dbReference type="EMBL" id="GMN19308.1"/>
    </source>
</evidence>
<sequence length="120" mass="13068">MSSKYKNTLFSAKNTLQKLPRPCEKPRLYRPEVQQAREILGQKYPPLKSISNRMLKGHADGSLIAQAQITHGEGSEQAGELAGGRVAHVGAGYGGWRLATPEATRGRVDADLGKRSGRKN</sequence>
<keyword evidence="2" id="KW-1185">Reference proteome</keyword>
<dbReference type="EMBL" id="BTGU01008842">
    <property type="protein sequence ID" value="GMN19308.1"/>
    <property type="molecule type" value="Genomic_DNA"/>
</dbReference>
<organism evidence="1 2">
    <name type="scientific">Ficus carica</name>
    <name type="common">Common fig</name>
    <dbReference type="NCBI Taxonomy" id="3494"/>
    <lineage>
        <taxon>Eukaryota</taxon>
        <taxon>Viridiplantae</taxon>
        <taxon>Streptophyta</taxon>
        <taxon>Embryophyta</taxon>
        <taxon>Tracheophyta</taxon>
        <taxon>Spermatophyta</taxon>
        <taxon>Magnoliopsida</taxon>
        <taxon>eudicotyledons</taxon>
        <taxon>Gunneridae</taxon>
        <taxon>Pentapetalae</taxon>
        <taxon>rosids</taxon>
        <taxon>fabids</taxon>
        <taxon>Rosales</taxon>
        <taxon>Moraceae</taxon>
        <taxon>Ficeae</taxon>
        <taxon>Ficus</taxon>
    </lineage>
</organism>
<name>A0AA87YP02_FICCA</name>
<protein>
    <submittedName>
        <fullName evidence="1">Uncharacterized protein</fullName>
    </submittedName>
</protein>
<dbReference type="AlphaFoldDB" id="A0AA87YP02"/>
<gene>
    <name evidence="1" type="ORF">TIFTF001_050913</name>
</gene>
<comment type="caution">
    <text evidence="1">The sequence shown here is derived from an EMBL/GenBank/DDBJ whole genome shotgun (WGS) entry which is preliminary data.</text>
</comment>
<reference evidence="1" key="1">
    <citation type="submission" date="2023-07" db="EMBL/GenBank/DDBJ databases">
        <title>draft genome sequence of fig (Ficus carica).</title>
        <authorList>
            <person name="Takahashi T."/>
            <person name="Nishimura K."/>
        </authorList>
    </citation>
    <scope>NUCLEOTIDE SEQUENCE</scope>
</reference>
<proteinExistence type="predicted"/>
<dbReference type="Proteomes" id="UP001187192">
    <property type="component" value="Unassembled WGS sequence"/>
</dbReference>
<accession>A0AA87YP02</accession>
<evidence type="ECO:0000313" key="2">
    <source>
        <dbReference type="Proteomes" id="UP001187192"/>
    </source>
</evidence>